<organism evidence="9 10">
    <name type="scientific">Paenibacillus agilis</name>
    <dbReference type="NCBI Taxonomy" id="3020863"/>
    <lineage>
        <taxon>Bacteria</taxon>
        <taxon>Bacillati</taxon>
        <taxon>Bacillota</taxon>
        <taxon>Bacilli</taxon>
        <taxon>Bacillales</taxon>
        <taxon>Paenibacillaceae</taxon>
        <taxon>Paenibacillus</taxon>
    </lineage>
</organism>
<gene>
    <name evidence="5" type="primary">recX</name>
    <name evidence="9" type="ORF">FPZ44_13130</name>
</gene>
<dbReference type="PANTHER" id="PTHR33602:SF1">
    <property type="entry name" value="REGULATORY PROTEIN RECX FAMILY PROTEIN"/>
    <property type="match status" value="1"/>
</dbReference>
<name>A0A559J214_9BACL</name>
<comment type="subcellular location">
    <subcellularLocation>
        <location evidence="1 5">Cytoplasm</location>
    </subcellularLocation>
</comment>
<evidence type="ECO:0000256" key="2">
    <source>
        <dbReference type="ARBA" id="ARBA00009695"/>
    </source>
</evidence>
<evidence type="ECO:0000256" key="3">
    <source>
        <dbReference type="ARBA" id="ARBA00018111"/>
    </source>
</evidence>
<dbReference type="InterPro" id="IPR053924">
    <property type="entry name" value="RecX_HTH_2nd"/>
</dbReference>
<dbReference type="InterPro" id="IPR053926">
    <property type="entry name" value="RecX_HTH_1st"/>
</dbReference>
<dbReference type="InterPro" id="IPR003783">
    <property type="entry name" value="Regulatory_RecX"/>
</dbReference>
<protein>
    <recommendedName>
        <fullName evidence="3 5">Regulatory protein RecX</fullName>
    </recommendedName>
</protein>
<dbReference type="Proteomes" id="UP000318102">
    <property type="component" value="Unassembled WGS sequence"/>
</dbReference>
<evidence type="ECO:0000259" key="8">
    <source>
        <dbReference type="Pfam" id="PF21982"/>
    </source>
</evidence>
<dbReference type="OrthoDB" id="5421057at2"/>
<evidence type="ECO:0000256" key="1">
    <source>
        <dbReference type="ARBA" id="ARBA00004496"/>
    </source>
</evidence>
<dbReference type="InterPro" id="IPR036388">
    <property type="entry name" value="WH-like_DNA-bd_sf"/>
</dbReference>
<comment type="similarity">
    <text evidence="2 5">Belongs to the RecX family.</text>
</comment>
<keyword evidence="4 5" id="KW-0963">Cytoplasm</keyword>
<keyword evidence="10" id="KW-1185">Reference proteome</keyword>
<comment type="caution">
    <text evidence="9">The sequence shown here is derived from an EMBL/GenBank/DDBJ whole genome shotgun (WGS) entry which is preliminary data.</text>
</comment>
<sequence>MQQDETIIVKVQLDEKQRNRYIIFFEHAEPINVHEDTIVKYRLTKGSEVSISFLEEIIRADEQHKGYIQALTYLQRKPRTRMEMAKYLQQKEYDDETIPIVLDRLEREWLVDDAAYAEQWAEQRITRHSKGSRWVRHELKQKGVHENHIRAAMDSIDPDQEWESAVGAAAKKWRQTRGETYIRKNKVAAYLARRGFSSEMSRKAAQLVADESVRNDQDEETW</sequence>
<dbReference type="GO" id="GO:0005737">
    <property type="term" value="C:cytoplasm"/>
    <property type="evidence" value="ECO:0007669"/>
    <property type="project" value="UniProtKB-SubCell"/>
</dbReference>
<feature type="domain" description="RecX second three-helical" evidence="6">
    <location>
        <begin position="112"/>
        <end position="153"/>
    </location>
</feature>
<dbReference type="HAMAP" id="MF_01114">
    <property type="entry name" value="RecX"/>
    <property type="match status" value="1"/>
</dbReference>
<dbReference type="RefSeq" id="WP_144990862.1">
    <property type="nucleotide sequence ID" value="NZ_VNJK01000001.1"/>
</dbReference>
<reference evidence="9 10" key="1">
    <citation type="submission" date="2019-07" db="EMBL/GenBank/DDBJ databases">
        <authorList>
            <person name="Kim J."/>
        </authorList>
    </citation>
    <scope>NUCLEOTIDE SEQUENCE [LARGE SCALE GENOMIC DNA]</scope>
    <source>
        <strain evidence="9 10">N4</strain>
    </source>
</reference>
<dbReference type="GO" id="GO:0006282">
    <property type="term" value="P:regulation of DNA repair"/>
    <property type="evidence" value="ECO:0007669"/>
    <property type="project" value="UniProtKB-UniRule"/>
</dbReference>
<dbReference type="Pfam" id="PF21981">
    <property type="entry name" value="RecX_HTH3"/>
    <property type="match status" value="1"/>
</dbReference>
<feature type="domain" description="RecX third three-helical" evidence="7">
    <location>
        <begin position="159"/>
        <end position="204"/>
    </location>
</feature>
<comment type="function">
    <text evidence="5">Modulates RecA activity.</text>
</comment>
<dbReference type="Gene3D" id="1.10.10.10">
    <property type="entry name" value="Winged helix-like DNA-binding domain superfamily/Winged helix DNA-binding domain"/>
    <property type="match status" value="3"/>
</dbReference>
<feature type="domain" description="RecX first three-helical" evidence="8">
    <location>
        <begin position="69"/>
        <end position="105"/>
    </location>
</feature>
<evidence type="ECO:0000259" key="6">
    <source>
        <dbReference type="Pfam" id="PF02631"/>
    </source>
</evidence>
<accession>A0A559J214</accession>
<dbReference type="EMBL" id="VNJK01000001">
    <property type="protein sequence ID" value="TVX93915.1"/>
    <property type="molecule type" value="Genomic_DNA"/>
</dbReference>
<dbReference type="InterPro" id="IPR053925">
    <property type="entry name" value="RecX_HTH_3rd"/>
</dbReference>
<dbReference type="Pfam" id="PF02631">
    <property type="entry name" value="RecX_HTH2"/>
    <property type="match status" value="1"/>
</dbReference>
<proteinExistence type="inferred from homology"/>
<evidence type="ECO:0000313" key="9">
    <source>
        <dbReference type="EMBL" id="TVX93915.1"/>
    </source>
</evidence>
<evidence type="ECO:0000256" key="5">
    <source>
        <dbReference type="HAMAP-Rule" id="MF_01114"/>
    </source>
</evidence>
<dbReference type="AlphaFoldDB" id="A0A559J214"/>
<evidence type="ECO:0000313" key="10">
    <source>
        <dbReference type="Proteomes" id="UP000318102"/>
    </source>
</evidence>
<dbReference type="Pfam" id="PF21982">
    <property type="entry name" value="RecX_HTH1"/>
    <property type="match status" value="1"/>
</dbReference>
<evidence type="ECO:0000256" key="4">
    <source>
        <dbReference type="ARBA" id="ARBA00022490"/>
    </source>
</evidence>
<evidence type="ECO:0000259" key="7">
    <source>
        <dbReference type="Pfam" id="PF21981"/>
    </source>
</evidence>
<dbReference type="PANTHER" id="PTHR33602">
    <property type="entry name" value="REGULATORY PROTEIN RECX FAMILY PROTEIN"/>
    <property type="match status" value="1"/>
</dbReference>